<evidence type="ECO:0000313" key="2">
    <source>
        <dbReference type="Proteomes" id="UP001221142"/>
    </source>
</evidence>
<dbReference type="Gene3D" id="1.20.1280.50">
    <property type="match status" value="1"/>
</dbReference>
<dbReference type="AlphaFoldDB" id="A0AAD7CID8"/>
<dbReference type="SUPFAM" id="SSF52047">
    <property type="entry name" value="RNI-like"/>
    <property type="match status" value="1"/>
</dbReference>
<evidence type="ECO:0008006" key="3">
    <source>
        <dbReference type="Google" id="ProtNLM"/>
    </source>
</evidence>
<gene>
    <name evidence="1" type="ORF">FB45DRAFT_997123</name>
</gene>
<keyword evidence="2" id="KW-1185">Reference proteome</keyword>
<reference evidence="1" key="1">
    <citation type="submission" date="2023-03" db="EMBL/GenBank/DDBJ databases">
        <title>Massive genome expansion in bonnet fungi (Mycena s.s.) driven by repeated elements and novel gene families across ecological guilds.</title>
        <authorList>
            <consortium name="Lawrence Berkeley National Laboratory"/>
            <person name="Harder C.B."/>
            <person name="Miyauchi S."/>
            <person name="Viragh M."/>
            <person name="Kuo A."/>
            <person name="Thoen E."/>
            <person name="Andreopoulos B."/>
            <person name="Lu D."/>
            <person name="Skrede I."/>
            <person name="Drula E."/>
            <person name="Henrissat B."/>
            <person name="Morin E."/>
            <person name="Kohler A."/>
            <person name="Barry K."/>
            <person name="LaButti K."/>
            <person name="Morin E."/>
            <person name="Salamov A."/>
            <person name="Lipzen A."/>
            <person name="Mereny Z."/>
            <person name="Hegedus B."/>
            <person name="Baldrian P."/>
            <person name="Stursova M."/>
            <person name="Weitz H."/>
            <person name="Taylor A."/>
            <person name="Grigoriev I.V."/>
            <person name="Nagy L.G."/>
            <person name="Martin F."/>
            <person name="Kauserud H."/>
        </authorList>
    </citation>
    <scope>NUCLEOTIDE SEQUENCE</scope>
    <source>
        <strain evidence="1">9284</strain>
    </source>
</reference>
<dbReference type="Proteomes" id="UP001221142">
    <property type="component" value="Unassembled WGS sequence"/>
</dbReference>
<organism evidence="1 2">
    <name type="scientific">Roridomyces roridus</name>
    <dbReference type="NCBI Taxonomy" id="1738132"/>
    <lineage>
        <taxon>Eukaryota</taxon>
        <taxon>Fungi</taxon>
        <taxon>Dikarya</taxon>
        <taxon>Basidiomycota</taxon>
        <taxon>Agaricomycotina</taxon>
        <taxon>Agaricomycetes</taxon>
        <taxon>Agaricomycetidae</taxon>
        <taxon>Agaricales</taxon>
        <taxon>Marasmiineae</taxon>
        <taxon>Mycenaceae</taxon>
        <taxon>Roridomyces</taxon>
    </lineage>
</organism>
<evidence type="ECO:0000313" key="1">
    <source>
        <dbReference type="EMBL" id="KAJ7649910.1"/>
    </source>
</evidence>
<protein>
    <recommendedName>
        <fullName evidence="3">F-box domain-containing protein</fullName>
    </recommendedName>
</protein>
<proteinExistence type="predicted"/>
<accession>A0AAD7CID8</accession>
<sequence>MSSLRRFPNEMLSEIFLRCVDAAATFDPVHNAGWALARVCQRWRSVALTTPDLWSHFVFPGPSDFRRPIPHRLWEIQLDRAHNSSLSIRFVAHVPADLLDMFFTVADRWKEVAFANNKVFARFVDLAIEFPFLTKLVVEDDSFGPLLPSGVPGTDLVKRLPTLRHLTLALGSSNSFPPQLRFPWSQLRTCNLGNFRTSRIREVLPLLSPGTHLTLRAPGAGDGSPTMIVTNIQSLEIMDGSRAARRDLLNVLVAPRLQKLLFTQSKVEGTDPDAITTFLNNSKCTLRHFRILGCMWWQLINILRLPAVGGVVHLEIGYLPMGEWGRLFVELERVEPRLVPDLRTLVLRGNFSCWKISQRLSNRNPAGGFSRDLSILESGSSRRSN</sequence>
<name>A0AAD7CID8_9AGAR</name>
<dbReference type="EMBL" id="JARKIF010000001">
    <property type="protein sequence ID" value="KAJ7649910.1"/>
    <property type="molecule type" value="Genomic_DNA"/>
</dbReference>
<comment type="caution">
    <text evidence="1">The sequence shown here is derived from an EMBL/GenBank/DDBJ whole genome shotgun (WGS) entry which is preliminary data.</text>
</comment>